<protein>
    <submittedName>
        <fullName evidence="2">Uncharacterized protein</fullName>
    </submittedName>
</protein>
<dbReference type="GeneID" id="13446309"/>
<feature type="compositionally biased region" description="Acidic residues" evidence="1">
    <location>
        <begin position="153"/>
        <end position="175"/>
    </location>
</feature>
<name>F0V9T4_NEOCL</name>
<gene>
    <name evidence="3" type="ORF">BN1204_007190</name>
    <name evidence="2" type="ORF">NCLIV_007190</name>
</gene>
<feature type="region of interest" description="Disordered" evidence="1">
    <location>
        <begin position="727"/>
        <end position="768"/>
    </location>
</feature>
<dbReference type="EMBL" id="LN714477">
    <property type="protein sequence ID" value="CEL64846.1"/>
    <property type="molecule type" value="Genomic_DNA"/>
</dbReference>
<dbReference type="OrthoDB" id="333871at2759"/>
<evidence type="ECO:0000313" key="2">
    <source>
        <dbReference type="EMBL" id="CBZ50245.1"/>
    </source>
</evidence>
<feature type="region of interest" description="Disordered" evidence="1">
    <location>
        <begin position="1392"/>
        <end position="1421"/>
    </location>
</feature>
<dbReference type="eggNOG" id="ENOG502QZV8">
    <property type="taxonomic scope" value="Eukaryota"/>
</dbReference>
<reference evidence="2" key="2">
    <citation type="submission" date="2011-03" db="EMBL/GenBank/DDBJ databases">
        <title>Comparative genomics and transcriptomics of Neospora caninum and Toxoplasma gondii.</title>
        <authorList>
            <person name="Reid A.J."/>
            <person name="Sohal A."/>
            <person name="Harris D."/>
            <person name="Quail M."/>
            <person name="Sanders M."/>
            <person name="Berriman M."/>
            <person name="Wastling J.M."/>
            <person name="Pain A."/>
        </authorList>
    </citation>
    <scope>NUCLEOTIDE SEQUENCE</scope>
    <source>
        <strain evidence="2">Liverpool</strain>
    </source>
</reference>
<evidence type="ECO:0000256" key="1">
    <source>
        <dbReference type="SAM" id="MobiDB-lite"/>
    </source>
</evidence>
<dbReference type="InParanoid" id="F0V9T4"/>
<feature type="region of interest" description="Disordered" evidence="1">
    <location>
        <begin position="1158"/>
        <end position="1192"/>
    </location>
</feature>
<feature type="compositionally biased region" description="Basic and acidic residues" evidence="1">
    <location>
        <begin position="176"/>
        <end position="185"/>
    </location>
</feature>
<dbReference type="EMBL" id="FR823383">
    <property type="protein sequence ID" value="CBZ50245.1"/>
    <property type="molecule type" value="Genomic_DNA"/>
</dbReference>
<feature type="compositionally biased region" description="Basic and acidic residues" evidence="1">
    <location>
        <begin position="129"/>
        <end position="145"/>
    </location>
</feature>
<accession>F0V9T4</accession>
<dbReference type="OMA" id="DRCCWST"/>
<feature type="region of interest" description="Disordered" evidence="1">
    <location>
        <begin position="967"/>
        <end position="1006"/>
    </location>
</feature>
<feature type="compositionally biased region" description="Low complexity" evidence="1">
    <location>
        <begin position="967"/>
        <end position="999"/>
    </location>
</feature>
<sequence>MRDEAEAPGEDILLLRAGDAAATNSAGRRRACSSGEATSGEKKTLRTPLLQALEPLRQLPDFLDPSLFAARIFCRNPPRDTGEDGDSDENGDSGENGDRGDTSRRGSLSGRIAKRRKVSRPGASAPQRAEAEADASKGWCEGESRRGKRERGEEGEEKEERDGEEGGEEQEEGEGKEEREQKGEQEGEDDDGGRLCGVAGARKVSVSVRSKAIEALHALLSAETASLLCSFCASAAASSSSSPAFSSLEQRDREEREGDEGERVEGEREGEREEVEKRDSRRGVSSERFEGDFLDEEQWRLVLESETGEGKALGAAERHCEHECRQQLLRGLLRTEAIPVVLRRHRSTSLAASGDAWRGSRGKSRGEKLGPKRNSSQRSHEVDPEDEATSYFLCSVEPLESAVPASLPPHPPAHSSSSFGSRQVIPPRCGGEERRFCSRGQAQPWRDCFLNAGSSVWTLAVSEELPGSWKPQRREGAPEERGQGGEQERDQERDQEGEQGGEQERDQEGEQGGEQEREQGGEQEGEQERDQEGEQGGEQEGEQEGEQGGGQEREQGGEQEEGEGFVVLAVGVHGRQALLSCLKGLRVDEGGTERQLSSKDVSACGKVNRDSPARCVERDTLGSPEGQSAGFVPPGHGFLTDRGLSESVRRHTAEQKANCMQAHPEERSCSEVDKNLGLIQLWRISSAPGRRPRFVMGILHSGGSCRSLEWISASSLDRRPTVSAARVASSLADESEAKRAQAGAARQDPKRGQGGGERKEKERETRVFCGRNPRRQNALFASRAGLLAATFADDSLRIWSVPLAPFLEDSEEEEGEEEREEVEEGEGEEEPSSESDDIDQMRPQRDGRKPRRFPLRGTRDRCSGCLETPFSRGAARCIFLPPVWTFRHAASPRPLSSPFFCVAAAPPPLPSDVSSPSLSGPSFGLPYDAAPLQLAVGSDGGRLFLFSFFPSEDALLPGGSSSTSSIVSAPSSSSSSSPHSSSSSSSFSSPSSSTASFSSRVCPSSRRRGRSHVSLSRHVAPRCVWSAVSAAGASAHLRCCAFLPSADSSLLAVSAASGGDDSSSNNSVLFLDLRFVAPGVALGGAEAAPALLPPIEGKSGCVSSREIFDVAWGPLGRYATAAATNAVIINLRRPQVTQLALKQVLSLVPASCRASARAPRNSQAGAKASGVAGGRQAPKNPKESSPREIAQTAQETGDRCCWSTSMCGHLGLFVFDDGSFVSGSLSLLEQRVFESAELVRWTFPGLHERRLVSVHRSWPSRQLDALPSPVSSPVSRDVSQPESSPTRDEREVLSPCGGHWQADESGPRSSSGFCALLPAQTEGPHDADAPSPLAEPFDGTSLRSLHRQVAARFAQQQDRQMRQLARHGVFVQVFGADEQEETPRIQQAPCNGKGIRQEEKAEAQRSREAEMNRGPSGRGRMQALVEGRKKTWDGEEGQSLWRPDDERVLSLHRIVSVCPFRNRAYFGRRPLAIYGGAAGLLHLRVLH</sequence>
<evidence type="ECO:0000313" key="4">
    <source>
        <dbReference type="Proteomes" id="UP000007494"/>
    </source>
</evidence>
<feature type="region of interest" description="Disordered" evidence="1">
    <location>
        <begin position="239"/>
        <end position="286"/>
    </location>
</feature>
<feature type="compositionally biased region" description="Basic and acidic residues" evidence="1">
    <location>
        <begin position="747"/>
        <end position="766"/>
    </location>
</feature>
<reference evidence="2" key="1">
    <citation type="submission" date="2011-02" db="EMBL/GenBank/DDBJ databases">
        <authorList>
            <person name="Aslett M."/>
        </authorList>
    </citation>
    <scope>NUCLEOTIDE SEQUENCE</scope>
    <source>
        <strain evidence="2">Liverpool</strain>
    </source>
</reference>
<feature type="compositionally biased region" description="Basic and acidic residues" evidence="1">
    <location>
        <begin position="472"/>
        <end position="532"/>
    </location>
</feature>
<organism evidence="2 4">
    <name type="scientific">Neospora caninum (strain Liverpool)</name>
    <dbReference type="NCBI Taxonomy" id="572307"/>
    <lineage>
        <taxon>Eukaryota</taxon>
        <taxon>Sar</taxon>
        <taxon>Alveolata</taxon>
        <taxon>Apicomplexa</taxon>
        <taxon>Conoidasida</taxon>
        <taxon>Coccidia</taxon>
        <taxon>Eucoccidiorida</taxon>
        <taxon>Eimeriorina</taxon>
        <taxon>Sarcocystidae</taxon>
        <taxon>Neospora</taxon>
    </lineage>
</organism>
<feature type="region of interest" description="Disordered" evidence="1">
    <location>
        <begin position="74"/>
        <end position="196"/>
    </location>
</feature>
<feature type="compositionally biased region" description="Acidic residues" evidence="1">
    <location>
        <begin position="83"/>
        <end position="92"/>
    </location>
</feature>
<keyword evidence="4" id="KW-1185">Reference proteome</keyword>
<feature type="region of interest" description="Disordered" evidence="1">
    <location>
        <begin position="23"/>
        <end position="46"/>
    </location>
</feature>
<reference evidence="3" key="4">
    <citation type="journal article" date="2015" name="PLoS ONE">
        <title>Comprehensive Evaluation of Toxoplasma gondii VEG and Neospora caninum LIV Genomes with Tachyzoite Stage Transcriptome and Proteome Defines Novel Transcript Features.</title>
        <authorList>
            <person name="Ramaprasad A."/>
            <person name="Mourier T."/>
            <person name="Naeem R."/>
            <person name="Malas T.B."/>
            <person name="Moussa E."/>
            <person name="Panigrahi A."/>
            <person name="Vermont S.J."/>
            <person name="Otto T.D."/>
            <person name="Wastling J."/>
            <person name="Pain A."/>
        </authorList>
    </citation>
    <scope>NUCLEOTIDE SEQUENCE</scope>
    <source>
        <strain evidence="3">Liverpool</strain>
    </source>
</reference>
<feature type="region of interest" description="Disordered" evidence="1">
    <location>
        <begin position="1262"/>
        <end position="1334"/>
    </location>
</feature>
<feature type="region of interest" description="Disordered" evidence="1">
    <location>
        <begin position="463"/>
        <end position="560"/>
    </location>
</feature>
<feature type="compositionally biased region" description="Acidic residues" evidence="1">
    <location>
        <begin position="808"/>
        <end position="838"/>
    </location>
</feature>
<dbReference type="RefSeq" id="XP_003880280.1">
    <property type="nucleotide sequence ID" value="XM_003880231.1"/>
</dbReference>
<evidence type="ECO:0000313" key="3">
    <source>
        <dbReference type="EMBL" id="CEL64846.1"/>
    </source>
</evidence>
<feature type="compositionally biased region" description="Basic and acidic residues" evidence="1">
    <location>
        <begin position="1395"/>
        <end position="1411"/>
    </location>
</feature>
<proteinExistence type="predicted"/>
<feature type="compositionally biased region" description="Basic and acidic residues" evidence="1">
    <location>
        <begin position="249"/>
        <end position="286"/>
    </location>
</feature>
<feature type="compositionally biased region" description="Acidic residues" evidence="1">
    <location>
        <begin position="533"/>
        <end position="545"/>
    </location>
</feature>
<feature type="region of interest" description="Disordered" evidence="1">
    <location>
        <begin position="402"/>
        <end position="442"/>
    </location>
</feature>
<dbReference type="Proteomes" id="UP000007494">
    <property type="component" value="Chromosome III"/>
</dbReference>
<dbReference type="VEuPathDB" id="ToxoDB:NCLIV_007190"/>
<reference evidence="4" key="3">
    <citation type="journal article" date="2012" name="PLoS Pathog.">
        <title>Comparative genomics of the apicomplexan parasites Toxoplasma gondii and Neospora caninum: Coccidia differing in host range and transmission strategy.</title>
        <authorList>
            <person name="Reid A.J."/>
            <person name="Vermont S.J."/>
            <person name="Cotton J.A."/>
            <person name="Harris D."/>
            <person name="Hill-Cawthorne G.A."/>
            <person name="Konen-Waisman S."/>
            <person name="Latham S.M."/>
            <person name="Mourier T."/>
            <person name="Norton R."/>
            <person name="Quail M.A."/>
            <person name="Sanders M."/>
            <person name="Shanmugam D."/>
            <person name="Sohal A."/>
            <person name="Wasmuth J.D."/>
            <person name="Brunk B."/>
            <person name="Grigg M.E."/>
            <person name="Howard J.C."/>
            <person name="Parkinson J."/>
            <person name="Roos D.S."/>
            <person name="Trees A.J."/>
            <person name="Berriman M."/>
            <person name="Pain A."/>
            <person name="Wastling J.M."/>
        </authorList>
    </citation>
    <scope>NUCLEOTIDE SEQUENCE [LARGE SCALE GENOMIC DNA]</scope>
    <source>
        <strain evidence="4">Liverpool</strain>
    </source>
</reference>
<feature type="region of interest" description="Disordered" evidence="1">
    <location>
        <begin position="807"/>
        <end position="855"/>
    </location>
</feature>
<feature type="compositionally biased region" description="Low complexity" evidence="1">
    <location>
        <begin position="1267"/>
        <end position="1278"/>
    </location>
</feature>
<feature type="region of interest" description="Disordered" evidence="1">
    <location>
        <begin position="349"/>
        <end position="387"/>
    </location>
</feature>